<feature type="transmembrane region" description="Helical" evidence="5">
    <location>
        <begin position="62"/>
        <end position="81"/>
    </location>
</feature>
<dbReference type="GO" id="GO:0042773">
    <property type="term" value="P:ATP synthesis coupled electron transport"/>
    <property type="evidence" value="ECO:0007669"/>
    <property type="project" value="InterPro"/>
</dbReference>
<feature type="transmembrane region" description="Helical" evidence="5">
    <location>
        <begin position="315"/>
        <end position="335"/>
    </location>
</feature>
<dbReference type="Pfam" id="PF00361">
    <property type="entry name" value="Proton_antipo_M"/>
    <property type="match status" value="1"/>
</dbReference>
<dbReference type="EMBL" id="JACVEL010000002">
    <property type="protein sequence ID" value="MBC9811688.1"/>
    <property type="molecule type" value="Genomic_DNA"/>
</dbReference>
<evidence type="ECO:0000256" key="4">
    <source>
        <dbReference type="ARBA" id="ARBA00023136"/>
    </source>
</evidence>
<evidence type="ECO:0000256" key="1">
    <source>
        <dbReference type="ARBA" id="ARBA00004127"/>
    </source>
</evidence>
<dbReference type="GO" id="GO:0012505">
    <property type="term" value="C:endomembrane system"/>
    <property type="evidence" value="ECO:0007669"/>
    <property type="project" value="UniProtKB-SubCell"/>
</dbReference>
<evidence type="ECO:0000256" key="2">
    <source>
        <dbReference type="ARBA" id="ARBA00022692"/>
    </source>
</evidence>
<comment type="function">
    <text evidence="5">NDH-1 shuttles electrons from NADH, via FMN and iron-sulfur (Fe-S) centers, to quinones in the respiratory chain. The immediate electron acceptor for the enzyme in this species is believed to be a menaquinone. Couples the redox reaction to proton translocation (for every two electrons transferred, four hydrogen ions are translocated across the cytoplasmic membrane), and thus conserves the redox energy in a proton gradient.</text>
</comment>
<feature type="transmembrane region" description="Helical" evidence="5">
    <location>
        <begin position="355"/>
        <end position="374"/>
    </location>
</feature>
<comment type="subunit">
    <text evidence="5">NDH-1 is composed of 14 different subunits. Subunits NuoA, H, J, K, L, M, N constitute the membrane sector of the complex.</text>
</comment>
<keyword evidence="3 5" id="KW-1133">Transmembrane helix</keyword>
<keyword evidence="4 5" id="KW-0472">Membrane</keyword>
<comment type="similarity">
    <text evidence="5">Belongs to the complex I subunit 2 family.</text>
</comment>
<dbReference type="GO" id="GO:0050136">
    <property type="term" value="F:NADH dehydrogenase (quinone) (non-electrogenic) activity"/>
    <property type="evidence" value="ECO:0007669"/>
    <property type="project" value="UniProtKB-UniRule"/>
</dbReference>
<feature type="transmembrane region" description="Helical" evidence="5">
    <location>
        <begin position="232"/>
        <end position="253"/>
    </location>
</feature>
<feature type="transmembrane region" description="Helical" evidence="5">
    <location>
        <begin position="148"/>
        <end position="170"/>
    </location>
</feature>
<comment type="catalytic activity">
    <reaction evidence="5">
        <text>a quinone + NADH + 5 H(+)(in) = a quinol + NAD(+) + 4 H(+)(out)</text>
        <dbReference type="Rhea" id="RHEA:57888"/>
        <dbReference type="ChEBI" id="CHEBI:15378"/>
        <dbReference type="ChEBI" id="CHEBI:24646"/>
        <dbReference type="ChEBI" id="CHEBI:57540"/>
        <dbReference type="ChEBI" id="CHEBI:57945"/>
        <dbReference type="ChEBI" id="CHEBI:132124"/>
    </reaction>
</comment>
<evidence type="ECO:0000256" key="3">
    <source>
        <dbReference type="ARBA" id="ARBA00022989"/>
    </source>
</evidence>
<dbReference type="RefSeq" id="WP_216713586.1">
    <property type="nucleotide sequence ID" value="NZ_JACVEL010000002.1"/>
</dbReference>
<evidence type="ECO:0000313" key="9">
    <source>
        <dbReference type="Proteomes" id="UP000652681"/>
    </source>
</evidence>
<accession>A0A8J6PNJ6</accession>
<dbReference type="GO" id="GO:0048038">
    <property type="term" value="F:quinone binding"/>
    <property type="evidence" value="ECO:0007669"/>
    <property type="project" value="UniProtKB-KW"/>
</dbReference>
<dbReference type="GO" id="GO:0005886">
    <property type="term" value="C:plasma membrane"/>
    <property type="evidence" value="ECO:0007669"/>
    <property type="project" value="UniProtKB-SubCell"/>
</dbReference>
<dbReference type="EC" id="7.1.1.-" evidence="5"/>
<keyword evidence="5" id="KW-0813">Transport</keyword>
<dbReference type="HAMAP" id="MF_00445">
    <property type="entry name" value="NDH1_NuoN_1"/>
    <property type="match status" value="1"/>
</dbReference>
<evidence type="ECO:0000256" key="5">
    <source>
        <dbReference type="HAMAP-Rule" id="MF_00445"/>
    </source>
</evidence>
<keyword evidence="2 5" id="KW-0812">Transmembrane</keyword>
<evidence type="ECO:0000259" key="7">
    <source>
        <dbReference type="Pfam" id="PF00361"/>
    </source>
</evidence>
<keyword evidence="5" id="KW-0874">Quinone</keyword>
<feature type="transmembrane region" description="Helical" evidence="5">
    <location>
        <begin position="437"/>
        <end position="456"/>
    </location>
</feature>
<dbReference type="PANTHER" id="PTHR22773">
    <property type="entry name" value="NADH DEHYDROGENASE"/>
    <property type="match status" value="1"/>
</dbReference>
<feature type="transmembrane region" description="Helical" evidence="5">
    <location>
        <begin position="117"/>
        <end position="136"/>
    </location>
</feature>
<dbReference type="NCBIfam" id="TIGR01770">
    <property type="entry name" value="NDH_I_N"/>
    <property type="match status" value="1"/>
</dbReference>
<feature type="transmembrane region" description="Helical" evidence="5">
    <location>
        <begin position="289"/>
        <end position="309"/>
    </location>
</feature>
<evidence type="ECO:0000256" key="6">
    <source>
        <dbReference type="RuleBase" id="RU000320"/>
    </source>
</evidence>
<keyword evidence="5" id="KW-0520">NAD</keyword>
<name>A0A8J6PNJ6_9FLAO</name>
<reference evidence="8" key="1">
    <citation type="submission" date="2020-09" db="EMBL/GenBank/DDBJ databases">
        <title>Taishania pollutisoli gen. nov., sp. nov., Isolated from Tetrabromobisphenol A-Contaminated Soil.</title>
        <authorList>
            <person name="Chen Q."/>
        </authorList>
    </citation>
    <scope>NUCLEOTIDE SEQUENCE</scope>
    <source>
        <strain evidence="8">CZZ-1</strain>
    </source>
</reference>
<dbReference type="GO" id="GO:0008137">
    <property type="term" value="F:NADH dehydrogenase (ubiquinone) activity"/>
    <property type="evidence" value="ECO:0007669"/>
    <property type="project" value="InterPro"/>
</dbReference>
<comment type="caution">
    <text evidence="8">The sequence shown here is derived from an EMBL/GenBank/DDBJ whole genome shotgun (WGS) entry which is preliminary data.</text>
</comment>
<feature type="domain" description="NADH:quinone oxidoreductase/Mrp antiporter transmembrane" evidence="7">
    <location>
        <begin position="115"/>
        <end position="403"/>
    </location>
</feature>
<feature type="transmembrane region" description="Helical" evidence="5">
    <location>
        <begin position="190"/>
        <end position="211"/>
    </location>
</feature>
<dbReference type="InterPro" id="IPR001750">
    <property type="entry name" value="ND/Mrp_TM"/>
</dbReference>
<feature type="transmembrane region" description="Helical" evidence="5">
    <location>
        <begin position="93"/>
        <end position="111"/>
    </location>
</feature>
<keyword evidence="9" id="KW-1185">Reference proteome</keyword>
<protein>
    <recommendedName>
        <fullName evidence="5">NADH-quinone oxidoreductase subunit N</fullName>
        <ecNumber evidence="5">7.1.1.-</ecNumber>
    </recommendedName>
    <alternativeName>
        <fullName evidence="5">NADH dehydrogenase I subunit N</fullName>
    </alternativeName>
    <alternativeName>
        <fullName evidence="5">NDH-1 subunit N</fullName>
    </alternativeName>
</protein>
<evidence type="ECO:0000313" key="8">
    <source>
        <dbReference type="EMBL" id="MBC9811688.1"/>
    </source>
</evidence>
<keyword evidence="5" id="KW-1003">Cell membrane</keyword>
<dbReference type="Proteomes" id="UP000652681">
    <property type="component" value="Unassembled WGS sequence"/>
</dbReference>
<organism evidence="8 9">
    <name type="scientific">Taishania pollutisoli</name>
    <dbReference type="NCBI Taxonomy" id="2766479"/>
    <lineage>
        <taxon>Bacteria</taxon>
        <taxon>Pseudomonadati</taxon>
        <taxon>Bacteroidota</taxon>
        <taxon>Flavobacteriia</taxon>
        <taxon>Flavobacteriales</taxon>
        <taxon>Crocinitomicaceae</taxon>
        <taxon>Taishania</taxon>
    </lineage>
</organism>
<sequence>MLALIILFLTALVTLFVGFAKKPLLTLSLSVLGLLGTAAALICQWYHPSDFLSSYEGVNMDGFAILFSLVAIIFTILIIFSGFEQFKSRLDHTADYIGLLIFSLFGAIVMVSFQDMFMFFLGLEILSIPIYVMAGARKDDPLSSESSLKYFITGAFATGILLFGIAWLYGATGTFKIYEIQQFFMEAEQISSLAYVGLLFILSAFLFKIGAAPFHFWSPDVYDGAPAPVTGFMAAVVKLGAFGAFIKLFTIAFSELYDFWMPALTFLAILTMFVGNLSAIRQVRFKRLLAYSSIAHVGYSLITMVVLTNNSALNLWYYLFSYGFATIALITVQMIVNDREDRIEAFKGLGRANPFVGFVAVVALLALAGVPPLMGFFGKFLIFADAISQNPALIAVALLNSGIGIFYYLRTVIVILQKPGVDNEIEQSEFKTTPLQLIVLGICVLAMLFGGGLLMVH</sequence>
<proteinExistence type="inferred from homology"/>
<keyword evidence="5" id="KW-1278">Translocase</keyword>
<feature type="transmembrane region" description="Helical" evidence="5">
    <location>
        <begin position="259"/>
        <end position="277"/>
    </location>
</feature>
<dbReference type="InterPro" id="IPR010096">
    <property type="entry name" value="NADH-Q_OxRdtase_suN/2"/>
</dbReference>
<dbReference type="AlphaFoldDB" id="A0A8J6PNJ6"/>
<comment type="subcellular location">
    <subcellularLocation>
        <location evidence="5">Cell membrane</location>
        <topology evidence="5">Multi-pass membrane protein</topology>
    </subcellularLocation>
    <subcellularLocation>
        <location evidence="1">Endomembrane system</location>
        <topology evidence="1">Multi-pass membrane protein</topology>
    </subcellularLocation>
    <subcellularLocation>
        <location evidence="6">Membrane</location>
        <topology evidence="6">Multi-pass membrane protein</topology>
    </subcellularLocation>
</comment>
<gene>
    <name evidence="5" type="primary">nuoN</name>
    <name evidence="8" type="ORF">H9Y05_04285</name>
</gene>
<feature type="transmembrane region" description="Helical" evidence="5">
    <location>
        <begin position="394"/>
        <end position="416"/>
    </location>
</feature>